<reference evidence="3" key="1">
    <citation type="journal article" date="2019" name="Int. J. Syst. Evol. Microbiol.">
        <title>The Global Catalogue of Microorganisms (GCM) 10K type strain sequencing project: providing services to taxonomists for standard genome sequencing and annotation.</title>
        <authorList>
            <consortium name="The Broad Institute Genomics Platform"/>
            <consortium name="The Broad Institute Genome Sequencing Center for Infectious Disease"/>
            <person name="Wu L."/>
            <person name="Ma J."/>
        </authorList>
    </citation>
    <scope>NUCLEOTIDE SEQUENCE [LARGE SCALE GENOMIC DNA]</scope>
    <source>
        <strain evidence="3">CCM 8903</strain>
    </source>
</reference>
<feature type="domain" description="B3/B4 tRNA-binding" evidence="1">
    <location>
        <begin position="57"/>
        <end position="208"/>
    </location>
</feature>
<dbReference type="SUPFAM" id="SSF56037">
    <property type="entry name" value="PheT/TilS domain"/>
    <property type="match status" value="1"/>
</dbReference>
<dbReference type="EMBL" id="JBHTON010000035">
    <property type="protein sequence ID" value="MFD1485738.1"/>
    <property type="molecule type" value="Genomic_DNA"/>
</dbReference>
<dbReference type="RefSeq" id="WP_164508423.1">
    <property type="nucleotide sequence ID" value="NZ_JBHTON010000035.1"/>
</dbReference>
<sequence length="216" mass="23519">MEFSIDPQIQGGLALTMLEFINHDECPALWQEKLTPLLAQIAAHDDLATLRADPAIQATKAAYKAVGKDPSRYRPSSDSLWRRVINHKGLYHVNALVDLNNALSLQLHLPIGSYDQAQLTPPLRYTVAEAGASYPGIGKAAIDLSQGLVLADAKGYFGSPTADSNRAMITGNTRQALMVVYLFGACDPEAIQQLVANQAQHYLDQAQVLQQAVIWP</sequence>
<dbReference type="Pfam" id="PF03483">
    <property type="entry name" value="B3_4"/>
    <property type="match status" value="1"/>
</dbReference>
<proteinExistence type="predicted"/>
<evidence type="ECO:0000313" key="2">
    <source>
        <dbReference type="EMBL" id="MFD1485738.1"/>
    </source>
</evidence>
<protein>
    <submittedName>
        <fullName evidence="2">B3/4 domain-containing protein</fullName>
    </submittedName>
</protein>
<dbReference type="InterPro" id="IPR020825">
    <property type="entry name" value="Phe-tRNA_synthase-like_B3/B4"/>
</dbReference>
<evidence type="ECO:0000313" key="3">
    <source>
        <dbReference type="Proteomes" id="UP001597252"/>
    </source>
</evidence>
<dbReference type="PANTHER" id="PTHR39209:SF2">
    <property type="entry name" value="CYTOPLASMIC PROTEIN"/>
    <property type="match status" value="1"/>
</dbReference>
<dbReference type="SMART" id="SM00873">
    <property type="entry name" value="B3_4"/>
    <property type="match status" value="1"/>
</dbReference>
<dbReference type="PANTHER" id="PTHR39209">
    <property type="match status" value="1"/>
</dbReference>
<accession>A0ABW4E9Q7</accession>
<dbReference type="Gene3D" id="3.50.40.10">
    <property type="entry name" value="Phenylalanyl-trna Synthetase, Chain B, domain 3"/>
    <property type="match status" value="1"/>
</dbReference>
<name>A0ABW4E9Q7_9LACO</name>
<keyword evidence="3" id="KW-1185">Reference proteome</keyword>
<comment type="caution">
    <text evidence="2">The sequence shown here is derived from an EMBL/GenBank/DDBJ whole genome shotgun (WGS) entry which is preliminary data.</text>
</comment>
<dbReference type="Proteomes" id="UP001597252">
    <property type="component" value="Unassembled WGS sequence"/>
</dbReference>
<dbReference type="InterPro" id="IPR005146">
    <property type="entry name" value="B3/B4_tRNA-bd"/>
</dbReference>
<gene>
    <name evidence="2" type="ORF">ACFQ5J_10895</name>
</gene>
<organism evidence="2 3">
    <name type="scientific">Lacticaseibacillus baoqingensis</name>
    <dbReference type="NCBI Taxonomy" id="2486013"/>
    <lineage>
        <taxon>Bacteria</taxon>
        <taxon>Bacillati</taxon>
        <taxon>Bacillota</taxon>
        <taxon>Bacilli</taxon>
        <taxon>Lactobacillales</taxon>
        <taxon>Lactobacillaceae</taxon>
        <taxon>Lacticaseibacillus</taxon>
    </lineage>
</organism>
<evidence type="ECO:0000259" key="1">
    <source>
        <dbReference type="SMART" id="SM00873"/>
    </source>
</evidence>